<dbReference type="AlphaFoldDB" id="A0A0F9EFF4"/>
<name>A0A0F9EFF4_9ZZZZ</name>
<reference evidence="1" key="1">
    <citation type="journal article" date="2015" name="Nature">
        <title>Complex archaea that bridge the gap between prokaryotes and eukaryotes.</title>
        <authorList>
            <person name="Spang A."/>
            <person name="Saw J.H."/>
            <person name="Jorgensen S.L."/>
            <person name="Zaremba-Niedzwiedzka K."/>
            <person name="Martijn J."/>
            <person name="Lind A.E."/>
            <person name="van Eijk R."/>
            <person name="Schleper C."/>
            <person name="Guy L."/>
            <person name="Ettema T.J."/>
        </authorList>
    </citation>
    <scope>NUCLEOTIDE SEQUENCE</scope>
</reference>
<feature type="non-terminal residue" evidence="1">
    <location>
        <position position="1"/>
    </location>
</feature>
<accession>A0A0F9EFF4</accession>
<protein>
    <submittedName>
        <fullName evidence="1">Uncharacterized protein</fullName>
    </submittedName>
</protein>
<gene>
    <name evidence="1" type="ORF">LCGC14_2159470</name>
</gene>
<evidence type="ECO:0000313" key="1">
    <source>
        <dbReference type="EMBL" id="KKL64986.1"/>
    </source>
</evidence>
<proteinExistence type="predicted"/>
<dbReference type="EMBL" id="LAZR01027675">
    <property type="protein sequence ID" value="KKL64986.1"/>
    <property type="molecule type" value="Genomic_DNA"/>
</dbReference>
<comment type="caution">
    <text evidence="1">The sequence shown here is derived from an EMBL/GenBank/DDBJ whole genome shotgun (WGS) entry which is preliminary data.</text>
</comment>
<sequence length="37" mass="4025">CEGRLVIEAFGDDFLEAFEDLTIKLEGQNLLDGAPDA</sequence>
<organism evidence="1">
    <name type="scientific">marine sediment metagenome</name>
    <dbReference type="NCBI Taxonomy" id="412755"/>
    <lineage>
        <taxon>unclassified sequences</taxon>
        <taxon>metagenomes</taxon>
        <taxon>ecological metagenomes</taxon>
    </lineage>
</organism>